<accession>A0A368GCV8</accession>
<feature type="compositionally biased region" description="Basic residues" evidence="1">
    <location>
        <begin position="122"/>
        <end position="133"/>
    </location>
</feature>
<comment type="caution">
    <text evidence="2">The sequence shown here is derived from an EMBL/GenBank/DDBJ whole genome shotgun (WGS) entry which is preliminary data.</text>
</comment>
<protein>
    <submittedName>
        <fullName evidence="2">Uncharacterized protein</fullName>
    </submittedName>
</protein>
<dbReference type="Proteomes" id="UP000252519">
    <property type="component" value="Unassembled WGS sequence"/>
</dbReference>
<feature type="region of interest" description="Disordered" evidence="1">
    <location>
        <begin position="1"/>
        <end position="41"/>
    </location>
</feature>
<organism evidence="2 3">
    <name type="scientific">Ancylostoma caninum</name>
    <name type="common">Dog hookworm</name>
    <dbReference type="NCBI Taxonomy" id="29170"/>
    <lineage>
        <taxon>Eukaryota</taxon>
        <taxon>Metazoa</taxon>
        <taxon>Ecdysozoa</taxon>
        <taxon>Nematoda</taxon>
        <taxon>Chromadorea</taxon>
        <taxon>Rhabditida</taxon>
        <taxon>Rhabditina</taxon>
        <taxon>Rhabditomorpha</taxon>
        <taxon>Strongyloidea</taxon>
        <taxon>Ancylostomatidae</taxon>
        <taxon>Ancylostomatinae</taxon>
        <taxon>Ancylostoma</taxon>
    </lineage>
</organism>
<reference evidence="2 3" key="1">
    <citation type="submission" date="2014-10" db="EMBL/GenBank/DDBJ databases">
        <title>Draft genome of the hookworm Ancylostoma caninum.</title>
        <authorList>
            <person name="Mitreva M."/>
        </authorList>
    </citation>
    <scope>NUCLEOTIDE SEQUENCE [LARGE SCALE GENOMIC DNA]</scope>
    <source>
        <strain evidence="2 3">Baltimore</strain>
    </source>
</reference>
<feature type="region of interest" description="Disordered" evidence="1">
    <location>
        <begin position="84"/>
        <end position="133"/>
    </location>
</feature>
<dbReference type="OrthoDB" id="5909297at2759"/>
<dbReference type="AlphaFoldDB" id="A0A368GCV8"/>
<evidence type="ECO:0000313" key="2">
    <source>
        <dbReference type="EMBL" id="RCN40850.1"/>
    </source>
</evidence>
<dbReference type="EMBL" id="JOJR01000262">
    <property type="protein sequence ID" value="RCN40850.1"/>
    <property type="molecule type" value="Genomic_DNA"/>
</dbReference>
<evidence type="ECO:0000313" key="3">
    <source>
        <dbReference type="Proteomes" id="UP000252519"/>
    </source>
</evidence>
<name>A0A368GCV8_ANCCA</name>
<evidence type="ECO:0000256" key="1">
    <source>
        <dbReference type="SAM" id="MobiDB-lite"/>
    </source>
</evidence>
<proteinExistence type="predicted"/>
<dbReference type="STRING" id="29170.A0A368GCV8"/>
<feature type="non-terminal residue" evidence="2">
    <location>
        <position position="133"/>
    </location>
</feature>
<feature type="compositionally biased region" description="Low complexity" evidence="1">
    <location>
        <begin position="84"/>
        <end position="99"/>
    </location>
</feature>
<sequence length="133" mass="15109">MLEMTSSMVSGDGSEEMNSEGSISEERKHASGDPRFYNPMEQPIMQPMMQPMMHDVMENVMQPIMQPMMQQNIMEPMAQPMVEPMMQPMGQPMQQPMMQRNAQHAGIRKLRAKATNPGAKRPQVKAAHRQTPP</sequence>
<keyword evidence="3" id="KW-1185">Reference proteome</keyword>
<gene>
    <name evidence="2" type="ORF">ANCCAN_13194</name>
</gene>